<protein>
    <submittedName>
        <fullName evidence="1">Uncharacterized protein</fullName>
    </submittedName>
</protein>
<name>A0ACD0NRX6_9BASI</name>
<proteinExistence type="predicted"/>
<dbReference type="EMBL" id="KZ820172">
    <property type="protein sequence ID" value="PWN48603.1"/>
    <property type="molecule type" value="Genomic_DNA"/>
</dbReference>
<evidence type="ECO:0000313" key="1">
    <source>
        <dbReference type="EMBL" id="PWN48603.1"/>
    </source>
</evidence>
<accession>A0ACD0NRX6</accession>
<organism evidence="1 2">
    <name type="scientific">Violaceomyces palustris</name>
    <dbReference type="NCBI Taxonomy" id="1673888"/>
    <lineage>
        <taxon>Eukaryota</taxon>
        <taxon>Fungi</taxon>
        <taxon>Dikarya</taxon>
        <taxon>Basidiomycota</taxon>
        <taxon>Ustilaginomycotina</taxon>
        <taxon>Ustilaginomycetes</taxon>
        <taxon>Violaceomycetales</taxon>
        <taxon>Violaceomycetaceae</taxon>
        <taxon>Violaceomyces</taxon>
    </lineage>
</organism>
<dbReference type="Proteomes" id="UP000245626">
    <property type="component" value="Unassembled WGS sequence"/>
</dbReference>
<keyword evidence="2" id="KW-1185">Reference proteome</keyword>
<gene>
    <name evidence="1" type="ORF">IE53DRAFT_389180</name>
</gene>
<reference evidence="1 2" key="1">
    <citation type="journal article" date="2018" name="Mol. Biol. Evol.">
        <title>Broad Genomic Sampling Reveals a Smut Pathogenic Ancestry of the Fungal Clade Ustilaginomycotina.</title>
        <authorList>
            <person name="Kijpornyongpan T."/>
            <person name="Mondo S.J."/>
            <person name="Barry K."/>
            <person name="Sandor L."/>
            <person name="Lee J."/>
            <person name="Lipzen A."/>
            <person name="Pangilinan J."/>
            <person name="LaButti K."/>
            <person name="Hainaut M."/>
            <person name="Henrissat B."/>
            <person name="Grigoriev I.V."/>
            <person name="Spatafora J.W."/>
            <person name="Aime M.C."/>
        </authorList>
    </citation>
    <scope>NUCLEOTIDE SEQUENCE [LARGE SCALE GENOMIC DNA]</scope>
    <source>
        <strain evidence="1 2">SA 807</strain>
    </source>
</reference>
<sequence length="1170" mass="130134">MRASTTLHRPASLLFPTISIDSSQQWRIKARGHQAIPKHPSSLPTPLPPPPLSLPSSSSTSSSSSSLSSSSPTSPFRSSRPPPSISAYHSLSSTLPPFLIPSISSNQPRGSIRASNRSFSSSPCSSSSSSSFPTPLSSSPLSSRRASSQPSRFKTSLSHFFDPSSPSRPSRCDHLYRDDEEDQDVFSEPLAFQLGVKRFLGCIQEGRVKELRQVYPELVRTYEEYHQHLSSRFHRLDLPPPPRNSRHQLGFKKSDLLEAIKLTLMINRDKGRSSKPLTESGYRFIRTIFYDMERVFGFRHDSLDLHYLLWSRVSLDKREPSYYDPYLVLRHMREEFQWWKTASADWNLVISALIRQGNTTQAKRAYQAMAEQGVEPNKHLINTMISLHFSEGSHTEVKELGKELGGYQTFDIDTLSIFLEGFSKALTVSSLESERQSFRDEARRVATYLEEKLPGCQDQVAWNSFLRYSGIIAGPEAAMETARKALSKGFFRGNARTFNVLLLLHEKEMANLNHSDEAVELLQRLEAMDPSQTLKADKFSYTILINALLGFKTSGGGKTSSTLLVISEKSKAKDVSASASDPTEEMEGSKSCAKSSMSESPNFSNPQPPPSSKESPPPLPSLYQIREAQNLYDHVRRIGMDPDAAMVYPLILAYADSFLPDVKACLRLVEDLMEARGKGDLTSDKESSGPSSLDLPICNAILRGCCKSRDLDSARSMLRLMKANGLKISSSSKVGIATSLIKASNGWKESFEMYRMVGSLKRGNSESNVGYDAHGYRTLLDTFMKLAFKGGEDLEDLEWIGLDNHEGRSRWSLGSRRSRTRNVSGFPSSCRPSSSAALTYYEDDFDSHLDGVAPPDLLMALLRDMLESGHRPTAVTYTSLLDYYGKSGKASFRGVFATHELLKLDEELEPDLALINALMNAYNRAGAPGPVLSIWQSLVTSRVPPDSATLSILLDTCGRSGMLSFARKAIASVRRLEGEMERTRRRTRRSGSSCGDRDKTIDGDSEEGMGEGVKSTAMNKRAWDAWIECLARCGRLEEAIEAVFGSMRSEILKQHGHPPPTSPSPQGTETVENSSTPSNWIQTIRPILDDRGDIVGPDKKTLQTLLKFAAHERDGGTSRPNDEGTSSSTRDRSLASSCWHEIRRRVREEMPWLWKDVKDVGLKRGGWDDG</sequence>
<evidence type="ECO:0000313" key="2">
    <source>
        <dbReference type="Proteomes" id="UP000245626"/>
    </source>
</evidence>